<keyword evidence="4" id="KW-0540">Nuclease</keyword>
<evidence type="ECO:0000256" key="4">
    <source>
        <dbReference type="ARBA" id="ARBA00022722"/>
    </source>
</evidence>
<dbReference type="GO" id="GO:0004520">
    <property type="term" value="F:DNA endonuclease activity"/>
    <property type="evidence" value="ECO:0007669"/>
    <property type="project" value="TreeGrafter"/>
</dbReference>
<dbReference type="GO" id="GO:0003697">
    <property type="term" value="F:single-stranded DNA binding"/>
    <property type="evidence" value="ECO:0007669"/>
    <property type="project" value="InterPro"/>
</dbReference>
<feature type="region of interest" description="Disordered" evidence="13">
    <location>
        <begin position="1005"/>
        <end position="1043"/>
    </location>
</feature>
<feature type="compositionally biased region" description="Polar residues" evidence="13">
    <location>
        <begin position="1021"/>
        <end position="1030"/>
    </location>
</feature>
<dbReference type="SMART" id="SM00484">
    <property type="entry name" value="XPGI"/>
    <property type="match status" value="1"/>
</dbReference>
<keyword evidence="10" id="KW-0234">DNA repair</keyword>
<feature type="domain" description="XPG N-terminal" evidence="15">
    <location>
        <begin position="1"/>
        <end position="98"/>
    </location>
</feature>
<dbReference type="InterPro" id="IPR006084">
    <property type="entry name" value="XPG/Rad2"/>
</dbReference>
<feature type="compositionally biased region" description="Basic and acidic residues" evidence="13">
    <location>
        <begin position="1274"/>
        <end position="1284"/>
    </location>
</feature>
<dbReference type="OrthoDB" id="31113at2759"/>
<feature type="region of interest" description="Disordered" evidence="13">
    <location>
        <begin position="1205"/>
        <end position="1334"/>
    </location>
</feature>
<dbReference type="FunFam" id="3.40.50.1010:FF:000031">
    <property type="entry name" value="DNA repair protein UVH3"/>
    <property type="match status" value="1"/>
</dbReference>
<dbReference type="Pfam" id="PF00867">
    <property type="entry name" value="XPG_I"/>
    <property type="match status" value="1"/>
</dbReference>
<dbReference type="InterPro" id="IPR008918">
    <property type="entry name" value="HhH2"/>
</dbReference>
<dbReference type="PROSITE" id="PS00841">
    <property type="entry name" value="XPG_1"/>
    <property type="match status" value="1"/>
</dbReference>
<evidence type="ECO:0000313" key="16">
    <source>
        <dbReference type="EMBL" id="KAH7300954.1"/>
    </source>
</evidence>
<dbReference type="SUPFAM" id="SSF88723">
    <property type="entry name" value="PIN domain-like"/>
    <property type="match status" value="1"/>
</dbReference>
<dbReference type="InterPro" id="IPR006085">
    <property type="entry name" value="XPG_DNA_repair_N"/>
</dbReference>
<proteinExistence type="inferred from homology"/>
<evidence type="ECO:0000256" key="1">
    <source>
        <dbReference type="ARBA" id="ARBA00001946"/>
    </source>
</evidence>
<comment type="caution">
    <text evidence="16">The sequence shown here is derived from an EMBL/GenBank/DDBJ whole genome shotgun (WGS) entry which is preliminary data.</text>
</comment>
<organism evidence="16 17">
    <name type="scientific">Ceratopteris richardii</name>
    <name type="common">Triangle waterfern</name>
    <dbReference type="NCBI Taxonomy" id="49495"/>
    <lineage>
        <taxon>Eukaryota</taxon>
        <taxon>Viridiplantae</taxon>
        <taxon>Streptophyta</taxon>
        <taxon>Embryophyta</taxon>
        <taxon>Tracheophyta</taxon>
        <taxon>Polypodiopsida</taxon>
        <taxon>Polypodiidae</taxon>
        <taxon>Polypodiales</taxon>
        <taxon>Pteridineae</taxon>
        <taxon>Pteridaceae</taxon>
        <taxon>Parkerioideae</taxon>
        <taxon>Ceratopteris</taxon>
    </lineage>
</organism>
<evidence type="ECO:0000256" key="13">
    <source>
        <dbReference type="SAM" id="MobiDB-lite"/>
    </source>
</evidence>
<evidence type="ECO:0000256" key="5">
    <source>
        <dbReference type="ARBA" id="ARBA00022723"/>
    </source>
</evidence>
<keyword evidence="11" id="KW-0539">Nucleus</keyword>
<dbReference type="InterPro" id="IPR029060">
    <property type="entry name" value="PIN-like_dom_sf"/>
</dbReference>
<evidence type="ECO:0000259" key="14">
    <source>
        <dbReference type="SMART" id="SM00484"/>
    </source>
</evidence>
<feature type="region of interest" description="Disordered" evidence="13">
    <location>
        <begin position="138"/>
        <end position="174"/>
    </location>
</feature>
<evidence type="ECO:0008006" key="18">
    <source>
        <dbReference type="Google" id="ProtNLM"/>
    </source>
</evidence>
<dbReference type="CDD" id="cd09904">
    <property type="entry name" value="H3TH_XPG"/>
    <property type="match status" value="1"/>
</dbReference>
<dbReference type="Gene3D" id="3.40.50.1010">
    <property type="entry name" value="5'-nuclease"/>
    <property type="match status" value="2"/>
</dbReference>
<evidence type="ECO:0000256" key="9">
    <source>
        <dbReference type="ARBA" id="ARBA00022842"/>
    </source>
</evidence>
<dbReference type="InterPro" id="IPR019974">
    <property type="entry name" value="XPG_CS"/>
</dbReference>
<gene>
    <name evidence="16" type="ORF">KP509_23G005600</name>
</gene>
<evidence type="ECO:0000313" key="17">
    <source>
        <dbReference type="Proteomes" id="UP000825935"/>
    </source>
</evidence>
<dbReference type="Pfam" id="PF00752">
    <property type="entry name" value="XPG_N"/>
    <property type="match status" value="1"/>
</dbReference>
<keyword evidence="6" id="KW-0255">Endonuclease</keyword>
<dbReference type="InterPro" id="IPR006086">
    <property type="entry name" value="XPG-I_dom"/>
</dbReference>
<reference evidence="16 17" key="1">
    <citation type="submission" date="2021-08" db="EMBL/GenBank/DDBJ databases">
        <title>WGS assembly of Ceratopteris richardii.</title>
        <authorList>
            <person name="Marchant D.B."/>
            <person name="Chen G."/>
            <person name="Jenkins J."/>
            <person name="Shu S."/>
            <person name="Leebens-Mack J."/>
            <person name="Grimwood J."/>
            <person name="Schmutz J."/>
            <person name="Soltis P."/>
            <person name="Soltis D."/>
            <person name="Chen Z.-H."/>
        </authorList>
    </citation>
    <scope>NUCLEOTIDE SEQUENCE [LARGE SCALE GENOMIC DNA]</scope>
    <source>
        <strain evidence="16">Whitten #5841</strain>
        <tissue evidence="16">Leaf</tissue>
    </source>
</reference>
<dbReference type="PROSITE" id="PS00842">
    <property type="entry name" value="XPG_2"/>
    <property type="match status" value="1"/>
</dbReference>
<dbReference type="Gene3D" id="1.10.150.20">
    <property type="entry name" value="5' to 3' exonuclease, C-terminal subdomain"/>
    <property type="match status" value="1"/>
</dbReference>
<dbReference type="FunFam" id="3.40.50.1010:FF:000029">
    <property type="entry name" value="DNA repair protein UVH3"/>
    <property type="match status" value="1"/>
</dbReference>
<evidence type="ECO:0000256" key="2">
    <source>
        <dbReference type="ARBA" id="ARBA00004123"/>
    </source>
</evidence>
<dbReference type="EMBL" id="CM035428">
    <property type="protein sequence ID" value="KAH7300954.1"/>
    <property type="molecule type" value="Genomic_DNA"/>
</dbReference>
<dbReference type="SUPFAM" id="SSF47807">
    <property type="entry name" value="5' to 3' exonuclease, C-terminal subdomain"/>
    <property type="match status" value="1"/>
</dbReference>
<feature type="compositionally biased region" description="Low complexity" evidence="13">
    <location>
        <begin position="1251"/>
        <end position="1265"/>
    </location>
</feature>
<comment type="cofactor">
    <cofactor evidence="1">
        <name>Mg(2+)</name>
        <dbReference type="ChEBI" id="CHEBI:18420"/>
    </cofactor>
</comment>
<feature type="compositionally biased region" description="Basic and acidic residues" evidence="13">
    <location>
        <begin position="1312"/>
        <end position="1324"/>
    </location>
</feature>
<evidence type="ECO:0000256" key="12">
    <source>
        <dbReference type="SAM" id="Coils"/>
    </source>
</evidence>
<feature type="compositionally biased region" description="Basic and acidic residues" evidence="13">
    <location>
        <begin position="1005"/>
        <end position="1020"/>
    </location>
</feature>
<keyword evidence="5" id="KW-0479">Metal-binding</keyword>
<keyword evidence="7" id="KW-0227">DNA damage</keyword>
<name>A0A8T2RZ19_CERRI</name>
<evidence type="ECO:0000256" key="11">
    <source>
        <dbReference type="ARBA" id="ARBA00023242"/>
    </source>
</evidence>
<dbReference type="InterPro" id="IPR001044">
    <property type="entry name" value="XPG/Rad2_eukaryotes"/>
</dbReference>
<evidence type="ECO:0000256" key="10">
    <source>
        <dbReference type="ARBA" id="ARBA00023204"/>
    </source>
</evidence>
<dbReference type="OMA" id="KNEPANP"/>
<feature type="domain" description="XPG-I" evidence="14">
    <location>
        <begin position="877"/>
        <end position="946"/>
    </location>
</feature>
<sequence length="1527" mass="169878">MGVQGLWELLAPVGRRVSVEALSGRKLAIDASIWIIQFMKAMRDDKGDMIRNAHLLGFFRRICKLLYLRVKPVFVFDGGTPALKRRTVIARRRQRERAQSKIRKTAEKLLLNHLRTRKLDEIAHSIGVRQAINKTGEKDFGSTDLMTKGGRAKDGTTGISKEEREGTSSGKGQEASVIIENENVQPLPSCSSSVAHFQLDDNYEDHAALDDIPVNSESDGNDGDDDEYIMLPPSQGRIDPAVLASLPPSMQLNLLVQMREQLVTDNRKRFQKVAKDPAAFSQMQIQAYLKTVAFRRDIDQVQKAAANRGIGGLPSARIASEVDREYIFSANFQPKEPVAQTYEVERNVTHRFGEDILDASETSQSLGLHGKRMIQQDTTMSEAVSLKETMPDKKPADEHESVEDKEIDWEDGENFVSPAPSQPLKGTITIEIDQDEILADIRETQKFGGEGGSESEDIEWEDDALGGEHVNSIAEKSIPTTGLEYKSEDNSLNLGGNNHEALNETLREAEEAELEEAIRQSLQDYKSCKGQDSVVENELVVDLMEKNITSLNNNVSESPLSEKVYLASARERKGKVVVEDNKTMCQEGTCLQEIKEFTRKSSDSTELSDHDVNSCTVSLSEVNVAIPLGSRSHVDAKVVEAHANDSITGLQTSASVMDFNLMSGKSLCRDAPLSRINTTNDVQIETDCIMKSKATIVSPQLPNMGELRTEAPCFNNAVSRVGEFNKENKNGHDNEQLASSLQPSYDNLELVGMQTNTPVESEKIPSSFSVNCIGKEDEQLQEALLKEAEEININAEREALAQQERDLEVEREELSCQQAELQALIESEQAAIQARLQEERDLLLEEEIELRASQRKNERNAESVSGEMFSECQELLQMFGIPYIIAPMEAEAQCAYMDSIGLVDGVITDDCDVFLFGGRNVFKNIFDDRKYVETYYMKDVENELGLDQEKLIHMALLLGSDYTEGISGIGIVNAIEVVNSFEGEEGLQKFREWLDAPDVTLLEKINQDGPKKHAEKKTEQGNESQDNVNLQEVDGGGSQDSKYNSQQRIFMQKHRAVSKNWNFPESFPNPMVINAYKSPQVDTSSEAFTWGRPDLEVLRRLCLEKFGWDRSKSEELLLPVLKEYDRRETQLRLEAFYSFNERFAKIRSKRIQKAVTRKTGQLPSELVDFPVPENSEELISVEDERDCLSRENGADAKLKTFAKASAKNSVGIRRNKQKSNNIEEGVQEVSTHRRVAARGRSKTSRGRARPSVRSVSRLSVETLSSDGSSGQEETSGHKECKGKVPDSMPRRSNRQTQRVIYNYSGSEDDNDTDWKEELQTREQPHSFSSACTTGRKNAKESALFTGTNSVSETESTKDCGIGASMTGNFMTQEDESHVYTGGFSAADAHSKKAKSVLIASNRAAEAERNIGDSEILACSANDQQDFQGQEDTNYLSVGGGFCTNADDASLEKSSHAFAISGKTMEGFVDDNESMGLLEELQSSVRSLASSTSASTNVFSSASEDHLTREESALCAIPSLRRKKRRVT</sequence>
<dbReference type="CDD" id="cd09868">
    <property type="entry name" value="PIN_XPG_RAD2"/>
    <property type="match status" value="2"/>
</dbReference>
<dbReference type="PRINTS" id="PR00853">
    <property type="entry name" value="XPGRADSUPER"/>
</dbReference>
<dbReference type="PANTHER" id="PTHR16171:SF7">
    <property type="entry name" value="DNA REPAIR PROTEIN RAD2"/>
    <property type="match status" value="1"/>
</dbReference>
<feature type="compositionally biased region" description="Polar residues" evidence="13">
    <location>
        <begin position="1294"/>
        <end position="1305"/>
    </location>
</feature>
<feature type="compositionally biased region" description="Basic residues" evidence="13">
    <location>
        <begin position="1232"/>
        <end position="1250"/>
    </location>
</feature>
<dbReference type="GO" id="GO:0006289">
    <property type="term" value="P:nucleotide-excision repair"/>
    <property type="evidence" value="ECO:0007669"/>
    <property type="project" value="InterPro"/>
</dbReference>
<accession>A0A8T2RZ19</accession>
<keyword evidence="9" id="KW-0460">Magnesium</keyword>
<feature type="compositionally biased region" description="Polar residues" evidence="13">
    <location>
        <begin position="1325"/>
        <end position="1334"/>
    </location>
</feature>
<dbReference type="PANTHER" id="PTHR16171">
    <property type="entry name" value="DNA REPAIR PROTEIN COMPLEMENTING XP-G CELLS-RELATED"/>
    <property type="match status" value="1"/>
</dbReference>
<evidence type="ECO:0000256" key="7">
    <source>
        <dbReference type="ARBA" id="ARBA00022763"/>
    </source>
</evidence>
<dbReference type="GO" id="GO:0005634">
    <property type="term" value="C:nucleus"/>
    <property type="evidence" value="ECO:0007669"/>
    <property type="project" value="UniProtKB-SubCell"/>
</dbReference>
<dbReference type="GO" id="GO:0046872">
    <property type="term" value="F:metal ion binding"/>
    <property type="evidence" value="ECO:0007669"/>
    <property type="project" value="UniProtKB-KW"/>
</dbReference>
<dbReference type="GO" id="GO:0016788">
    <property type="term" value="F:hydrolase activity, acting on ester bonds"/>
    <property type="evidence" value="ECO:0007669"/>
    <property type="project" value="InterPro"/>
</dbReference>
<dbReference type="InterPro" id="IPR036279">
    <property type="entry name" value="5-3_exonuclease_C_sf"/>
</dbReference>
<evidence type="ECO:0000256" key="8">
    <source>
        <dbReference type="ARBA" id="ARBA00022801"/>
    </source>
</evidence>
<dbReference type="Proteomes" id="UP000825935">
    <property type="component" value="Chromosome 23"/>
</dbReference>
<protein>
    <recommendedName>
        <fullName evidence="18">DNA repair protein UVH3</fullName>
    </recommendedName>
</protein>
<comment type="similarity">
    <text evidence="3">Belongs to the XPG/RAD2 endonuclease family. XPG subfamily.</text>
</comment>
<keyword evidence="8" id="KW-0378">Hydrolase</keyword>
<dbReference type="PRINTS" id="PR00066">
    <property type="entry name" value="XRODRMPGMNTG"/>
</dbReference>
<keyword evidence="12" id="KW-0175">Coiled coil</keyword>
<comment type="subcellular location">
    <subcellularLocation>
        <location evidence="2">Nucleus</location>
    </subcellularLocation>
</comment>
<evidence type="ECO:0000256" key="3">
    <source>
        <dbReference type="ARBA" id="ARBA00005283"/>
    </source>
</evidence>
<evidence type="ECO:0000259" key="15">
    <source>
        <dbReference type="SMART" id="SM00485"/>
    </source>
</evidence>
<feature type="coiled-coil region" evidence="12">
    <location>
        <begin position="778"/>
        <end position="856"/>
    </location>
</feature>
<dbReference type="SMART" id="SM00279">
    <property type="entry name" value="HhH2"/>
    <property type="match status" value="1"/>
</dbReference>
<evidence type="ECO:0000256" key="6">
    <source>
        <dbReference type="ARBA" id="ARBA00022759"/>
    </source>
</evidence>
<dbReference type="FunFam" id="1.10.150.20:FF:000050">
    <property type="entry name" value="DNA repair protein UVH3"/>
    <property type="match status" value="1"/>
</dbReference>
<dbReference type="SMART" id="SM00485">
    <property type="entry name" value="XPGN"/>
    <property type="match status" value="1"/>
</dbReference>
<keyword evidence="17" id="KW-1185">Reference proteome</keyword>